<dbReference type="Pfam" id="PF01451">
    <property type="entry name" value="LMWPc"/>
    <property type="match status" value="1"/>
</dbReference>
<dbReference type="InterPro" id="IPR048716">
    <property type="entry name" value="Phosphatase-like_N"/>
</dbReference>
<comment type="caution">
    <text evidence="4">The sequence shown here is derived from an EMBL/GenBank/DDBJ whole genome shotgun (WGS) entry which is preliminary data.</text>
</comment>
<dbReference type="SMART" id="SM00226">
    <property type="entry name" value="LMWPc"/>
    <property type="match status" value="1"/>
</dbReference>
<organism evidence="4 5">
    <name type="scientific">Streptomyces machairae</name>
    <dbReference type="NCBI Taxonomy" id="3134109"/>
    <lineage>
        <taxon>Bacteria</taxon>
        <taxon>Bacillati</taxon>
        <taxon>Actinomycetota</taxon>
        <taxon>Actinomycetes</taxon>
        <taxon>Kitasatosporales</taxon>
        <taxon>Streptomycetaceae</taxon>
        <taxon>Streptomyces</taxon>
    </lineage>
</organism>
<name>A0ABU8UPQ3_9ACTN</name>
<accession>A0ABU8UPQ3</accession>
<dbReference type="EMBL" id="JBBKAK010000001">
    <property type="protein sequence ID" value="MEJ8670881.1"/>
    <property type="molecule type" value="Genomic_DNA"/>
</dbReference>
<feature type="region of interest" description="Disordered" evidence="2">
    <location>
        <begin position="171"/>
        <end position="219"/>
    </location>
</feature>
<dbReference type="PANTHER" id="PTHR43428">
    <property type="entry name" value="ARSENATE REDUCTASE"/>
    <property type="match status" value="1"/>
</dbReference>
<feature type="domain" description="Phosphotyrosine protein phosphatase I" evidence="3">
    <location>
        <begin position="82"/>
        <end position="218"/>
    </location>
</feature>
<evidence type="ECO:0000256" key="1">
    <source>
        <dbReference type="ARBA" id="ARBA00022849"/>
    </source>
</evidence>
<dbReference type="Proteomes" id="UP001376459">
    <property type="component" value="Unassembled WGS sequence"/>
</dbReference>
<evidence type="ECO:0000313" key="4">
    <source>
        <dbReference type="EMBL" id="MEJ8670881.1"/>
    </source>
</evidence>
<dbReference type="NCBIfam" id="NF046112">
    <property type="entry name" value="MSMEG_6209_Nter"/>
    <property type="match status" value="1"/>
</dbReference>
<evidence type="ECO:0000313" key="5">
    <source>
        <dbReference type="Proteomes" id="UP001376459"/>
    </source>
</evidence>
<sequence length="219" mass="23595">MTASPPPVLPDDRLASGIARLALHYRGRFSAETIQRLVIDSYERLAEHARVRTHLVVLAEHLATERLNALAHIEGAPGCGLPRVLFVCSHNAGRSQMAAALLAHRAGGHVVVSSAGTDPAAEVEPVVAQALIEAGVDLTDAFPKPLTDEVVQAADIVITMGCGDACPCSQAAGTWTGRSPTRGRPDRRRPRHPRRDRRPHHRTPRLPAEHLNRPPAQPS</sequence>
<keyword evidence="5" id="KW-1185">Reference proteome</keyword>
<dbReference type="InterPro" id="IPR023485">
    <property type="entry name" value="Ptyr_pPase"/>
</dbReference>
<gene>
    <name evidence="4" type="ORF">WKI71_28200</name>
</gene>
<evidence type="ECO:0000256" key="2">
    <source>
        <dbReference type="SAM" id="MobiDB-lite"/>
    </source>
</evidence>
<dbReference type="Gene3D" id="1.10.8.1060">
    <property type="entry name" value="Corynebacterium glutamicum thioredoxin-dependent arsenate reductase, N-terminal domain"/>
    <property type="match status" value="1"/>
</dbReference>
<protein>
    <submittedName>
        <fullName evidence="4">Arsenate reductase ArsC</fullName>
    </submittedName>
</protein>
<dbReference type="SUPFAM" id="SSF52788">
    <property type="entry name" value="Phosphotyrosine protein phosphatases I"/>
    <property type="match status" value="1"/>
</dbReference>
<proteinExistence type="predicted"/>
<dbReference type="Gene3D" id="3.40.50.2300">
    <property type="match status" value="1"/>
</dbReference>
<evidence type="ECO:0000259" key="3">
    <source>
        <dbReference type="SMART" id="SM00226"/>
    </source>
</evidence>
<dbReference type="PANTHER" id="PTHR43428:SF1">
    <property type="entry name" value="ARSENATE REDUCTASE"/>
    <property type="match status" value="1"/>
</dbReference>
<reference evidence="4 5" key="1">
    <citation type="submission" date="2024-03" db="EMBL/GenBank/DDBJ databases">
        <title>Novel Streptomyces species of biotechnological and ecological value are a feature of Machair soil.</title>
        <authorList>
            <person name="Prole J.R."/>
            <person name="Goodfellow M."/>
            <person name="Allenby N."/>
            <person name="Ward A.C."/>
        </authorList>
    </citation>
    <scope>NUCLEOTIDE SEQUENCE [LARGE SCALE GENOMIC DNA]</scope>
    <source>
        <strain evidence="4 5">MS1.AVA.1</strain>
    </source>
</reference>
<keyword evidence="1" id="KW-0059">Arsenical resistance</keyword>
<feature type="compositionally biased region" description="Basic residues" evidence="2">
    <location>
        <begin position="185"/>
        <end position="204"/>
    </location>
</feature>
<dbReference type="InterPro" id="IPR036196">
    <property type="entry name" value="Ptyr_pPase_sf"/>
</dbReference>
<dbReference type="Pfam" id="PF21234">
    <property type="entry name" value="Phosphatase-like_N"/>
    <property type="match status" value="1"/>
</dbReference>